<gene>
    <name evidence="2" type="ORF">H9W90_10095</name>
</gene>
<feature type="transmembrane region" description="Helical" evidence="1">
    <location>
        <begin position="124"/>
        <end position="145"/>
    </location>
</feature>
<feature type="transmembrane region" description="Helical" evidence="1">
    <location>
        <begin position="57"/>
        <end position="80"/>
    </location>
</feature>
<feature type="transmembrane region" description="Helical" evidence="1">
    <location>
        <begin position="92"/>
        <end position="112"/>
    </location>
</feature>
<evidence type="ECO:0000256" key="1">
    <source>
        <dbReference type="SAM" id="Phobius"/>
    </source>
</evidence>
<dbReference type="RefSeq" id="WP_187481477.1">
    <property type="nucleotide sequence ID" value="NZ_CP060695.1"/>
</dbReference>
<keyword evidence="3" id="KW-1185">Reference proteome</keyword>
<evidence type="ECO:0000313" key="3">
    <source>
        <dbReference type="Proteomes" id="UP000515808"/>
    </source>
</evidence>
<feature type="transmembrane region" description="Helical" evidence="1">
    <location>
        <begin position="12"/>
        <end position="37"/>
    </location>
</feature>
<protein>
    <recommendedName>
        <fullName evidence="4">DUF4293 domain-containing protein</fullName>
    </recommendedName>
</protein>
<sequence>MEEQKPKSIKTIGLLVAIFSGFIIFSNGMGAVAWSVIGIENDLNNNETETDPIYFLFSHYLEMCLIMLLIGIAYLIGGIFIRKYKLWANRMISGLSILIFLIIWGLMIAMSISIGKQDGMEAFSYGAILNSFFWSTPIALLIWFLNKKKIKKHFA</sequence>
<proteinExistence type="predicted"/>
<reference evidence="2 3" key="1">
    <citation type="submission" date="2020-08" db="EMBL/GenBank/DDBJ databases">
        <title>Polaribacter sp. L12M9 isolated from gut of the Korean scallop.</title>
        <authorList>
            <person name="Jeong Y.S."/>
        </authorList>
    </citation>
    <scope>NUCLEOTIDE SEQUENCE [LARGE SCALE GENOMIC DNA]</scope>
    <source>
        <strain evidence="2 3">L12M9</strain>
    </source>
</reference>
<accession>A0A7G9L7E8</accession>
<dbReference type="EMBL" id="CP060695">
    <property type="protein sequence ID" value="QNM84547.1"/>
    <property type="molecule type" value="Genomic_DNA"/>
</dbReference>
<organism evidence="2 3">
    <name type="scientific">Polaribacter pectinis</name>
    <dbReference type="NCBI Taxonomy" id="2738844"/>
    <lineage>
        <taxon>Bacteria</taxon>
        <taxon>Pseudomonadati</taxon>
        <taxon>Bacteroidota</taxon>
        <taxon>Flavobacteriia</taxon>
        <taxon>Flavobacteriales</taxon>
        <taxon>Flavobacteriaceae</taxon>
    </lineage>
</organism>
<dbReference type="KEGG" id="ppec:H9W90_10095"/>
<keyword evidence="1" id="KW-0812">Transmembrane</keyword>
<dbReference type="Proteomes" id="UP000515808">
    <property type="component" value="Chromosome"/>
</dbReference>
<keyword evidence="1" id="KW-0472">Membrane</keyword>
<dbReference type="AlphaFoldDB" id="A0A7G9L7E8"/>
<evidence type="ECO:0000313" key="2">
    <source>
        <dbReference type="EMBL" id="QNM84547.1"/>
    </source>
</evidence>
<keyword evidence="1" id="KW-1133">Transmembrane helix</keyword>
<name>A0A7G9L7E8_9FLAO</name>
<evidence type="ECO:0008006" key="4">
    <source>
        <dbReference type="Google" id="ProtNLM"/>
    </source>
</evidence>